<keyword evidence="2" id="KW-1185">Reference proteome</keyword>
<name>A0A9P0LUV5_ACAOB</name>
<proteinExistence type="predicted"/>
<dbReference type="AlphaFoldDB" id="A0A9P0LUV5"/>
<organism evidence="1 2">
    <name type="scientific">Acanthoscelides obtectus</name>
    <name type="common">Bean weevil</name>
    <name type="synonym">Bruchus obtectus</name>
    <dbReference type="NCBI Taxonomy" id="200917"/>
    <lineage>
        <taxon>Eukaryota</taxon>
        <taxon>Metazoa</taxon>
        <taxon>Ecdysozoa</taxon>
        <taxon>Arthropoda</taxon>
        <taxon>Hexapoda</taxon>
        <taxon>Insecta</taxon>
        <taxon>Pterygota</taxon>
        <taxon>Neoptera</taxon>
        <taxon>Endopterygota</taxon>
        <taxon>Coleoptera</taxon>
        <taxon>Polyphaga</taxon>
        <taxon>Cucujiformia</taxon>
        <taxon>Chrysomeloidea</taxon>
        <taxon>Chrysomelidae</taxon>
        <taxon>Bruchinae</taxon>
        <taxon>Bruchini</taxon>
        <taxon>Acanthoscelides</taxon>
    </lineage>
</organism>
<comment type="caution">
    <text evidence="1">The sequence shown here is derived from an EMBL/GenBank/DDBJ whole genome shotgun (WGS) entry which is preliminary data.</text>
</comment>
<gene>
    <name evidence="1" type="ORF">ACAOBT_LOCUS27183</name>
</gene>
<evidence type="ECO:0000313" key="2">
    <source>
        <dbReference type="Proteomes" id="UP001152888"/>
    </source>
</evidence>
<sequence length="45" mass="5461">MRYQLIHINSTIYILIGSRKNMSYSVVRSENYFCFCSIVIRHLKY</sequence>
<accession>A0A9P0LUV5</accession>
<protein>
    <submittedName>
        <fullName evidence="1">Uncharacterized protein</fullName>
    </submittedName>
</protein>
<evidence type="ECO:0000313" key="1">
    <source>
        <dbReference type="EMBL" id="CAH2003107.1"/>
    </source>
</evidence>
<dbReference type="EMBL" id="CAKOFQ010007530">
    <property type="protein sequence ID" value="CAH2003107.1"/>
    <property type="molecule type" value="Genomic_DNA"/>
</dbReference>
<reference evidence="1" key="1">
    <citation type="submission" date="2022-03" db="EMBL/GenBank/DDBJ databases">
        <authorList>
            <person name="Sayadi A."/>
        </authorList>
    </citation>
    <scope>NUCLEOTIDE SEQUENCE</scope>
</reference>
<dbReference type="Proteomes" id="UP001152888">
    <property type="component" value="Unassembled WGS sequence"/>
</dbReference>